<gene>
    <name evidence="2" type="ORF">J2853_000098</name>
</gene>
<evidence type="ECO:0000259" key="1">
    <source>
        <dbReference type="Pfam" id="PF00931"/>
    </source>
</evidence>
<dbReference type="InterPro" id="IPR011990">
    <property type="entry name" value="TPR-like_helical_dom_sf"/>
</dbReference>
<dbReference type="Gene3D" id="3.40.50.300">
    <property type="entry name" value="P-loop containing nucleotide triphosphate hydrolases"/>
    <property type="match status" value="1"/>
</dbReference>
<evidence type="ECO:0000313" key="3">
    <source>
        <dbReference type="Proteomes" id="UP001225356"/>
    </source>
</evidence>
<feature type="domain" description="NB-ARC" evidence="1">
    <location>
        <begin position="2"/>
        <end position="154"/>
    </location>
</feature>
<dbReference type="SUPFAM" id="SSF52540">
    <property type="entry name" value="P-loop containing nucleoside triphosphate hydrolases"/>
    <property type="match status" value="1"/>
</dbReference>
<name>A0ABT9Q2E2_9ACTN</name>
<dbReference type="InterPro" id="IPR002182">
    <property type="entry name" value="NB-ARC"/>
</dbReference>
<dbReference type="InterPro" id="IPR053137">
    <property type="entry name" value="NLR-like"/>
</dbReference>
<dbReference type="Proteomes" id="UP001225356">
    <property type="component" value="Unassembled WGS sequence"/>
</dbReference>
<evidence type="ECO:0000313" key="2">
    <source>
        <dbReference type="EMBL" id="MDP9840887.1"/>
    </source>
</evidence>
<reference evidence="2 3" key="1">
    <citation type="submission" date="2023-07" db="EMBL/GenBank/DDBJ databases">
        <title>Sequencing the genomes of 1000 actinobacteria strains.</title>
        <authorList>
            <person name="Klenk H.-P."/>
        </authorList>
    </citation>
    <scope>NUCLEOTIDE SEQUENCE [LARGE SCALE GENOMIC DNA]</scope>
    <source>
        <strain evidence="2 3">DSM 46740</strain>
    </source>
</reference>
<dbReference type="SUPFAM" id="SSF48452">
    <property type="entry name" value="TPR-like"/>
    <property type="match status" value="2"/>
</dbReference>
<keyword evidence="3" id="KW-1185">Reference proteome</keyword>
<sequence>MLWGLGGVGKTAISLKFARESLDRGNRVWWISASSASEVTVSMLELAKSLGAPEEQVRQSLAGGLNPADLLWSYLEREKKWLLILDNVDDIRTLTVEGREAGSGSGWLRPSRSGAILITSRLGDATQWGSLSKLHHVEPLDPHNSALLLQHIAPQAGSYDEAKALADTLGFLPLALHHAGAFLASPWSTHRRFSGYLNAVREDPTALVNNRVRGLATTWESSLDILGDQGVKQARPILRILSCFAGAIPIPKWFLQGNILAKVCGDNEQAVPEGFDVLAKVGLVEIIDSGMADDISLTIHPLVAEANRLYLGDGEESATVVSVTVDLIVRATQVLDPENPEHLSRWLEILPHITSCLANLGAHLTDEDAARLARASSFVASSLVYSGHYDAGLQVVNVAIRGIATGRSDIVEAGMLWIYHERAAILSFHGELRKAEQEYRSVAAARERLFEFNHPETLTTSYELVRVLGEQGSLSEALQLGQRIWESRQSILGVNHIDTLKTGALVAKIILKQGEAEQCFQICEALLNAGDAEHDHNRSLLTLSIRSLRAQALMNLEDFETARAELTSVLEARSAILRKGHPAILESRYLLSQALRSMGHPDDARRELRTVQSAVRANLPPGHPLAAKVHEGLVSLEGE</sequence>
<dbReference type="PANTHER" id="PTHR46082">
    <property type="entry name" value="ATP/GTP-BINDING PROTEIN-RELATED"/>
    <property type="match status" value="1"/>
</dbReference>
<dbReference type="PANTHER" id="PTHR46082:SF6">
    <property type="entry name" value="AAA+ ATPASE DOMAIN-CONTAINING PROTEIN-RELATED"/>
    <property type="match status" value="1"/>
</dbReference>
<protein>
    <submittedName>
        <fullName evidence="2">Tetratricopeptide (TPR) repeat protein</fullName>
    </submittedName>
</protein>
<dbReference type="Pfam" id="PF13424">
    <property type="entry name" value="TPR_12"/>
    <property type="match status" value="1"/>
</dbReference>
<organism evidence="2 3">
    <name type="scientific">Streptosporangium lutulentum</name>
    <dbReference type="NCBI Taxonomy" id="1461250"/>
    <lineage>
        <taxon>Bacteria</taxon>
        <taxon>Bacillati</taxon>
        <taxon>Actinomycetota</taxon>
        <taxon>Actinomycetes</taxon>
        <taxon>Streptosporangiales</taxon>
        <taxon>Streptosporangiaceae</taxon>
        <taxon>Streptosporangium</taxon>
    </lineage>
</organism>
<dbReference type="Pfam" id="PF13374">
    <property type="entry name" value="TPR_10"/>
    <property type="match status" value="1"/>
</dbReference>
<comment type="caution">
    <text evidence="2">The sequence shown here is derived from an EMBL/GenBank/DDBJ whole genome shotgun (WGS) entry which is preliminary data.</text>
</comment>
<proteinExistence type="predicted"/>
<dbReference type="EMBL" id="JAUSQU010000001">
    <property type="protein sequence ID" value="MDP9840887.1"/>
    <property type="molecule type" value="Genomic_DNA"/>
</dbReference>
<dbReference type="Pfam" id="PF00931">
    <property type="entry name" value="NB-ARC"/>
    <property type="match status" value="1"/>
</dbReference>
<dbReference type="InterPro" id="IPR027417">
    <property type="entry name" value="P-loop_NTPase"/>
</dbReference>
<accession>A0ABT9Q2E2</accession>
<dbReference type="Gene3D" id="1.25.40.10">
    <property type="entry name" value="Tetratricopeptide repeat domain"/>
    <property type="match status" value="2"/>
</dbReference>